<gene>
    <name evidence="2" type="ORF">NOG11_11300</name>
</gene>
<dbReference type="AlphaFoldDB" id="A0A9X2LA77"/>
<protein>
    <recommendedName>
        <fullName evidence="4">Hsp70 family protein</fullName>
    </recommendedName>
</protein>
<keyword evidence="3" id="KW-1185">Reference proteome</keyword>
<comment type="similarity">
    <text evidence="1">Belongs to the heat shock protein 70 family.</text>
</comment>
<evidence type="ECO:0008006" key="4">
    <source>
        <dbReference type="Google" id="ProtNLM"/>
    </source>
</evidence>
<dbReference type="Gene3D" id="3.90.640.10">
    <property type="entry name" value="Actin, Chain A, domain 4"/>
    <property type="match status" value="1"/>
</dbReference>
<evidence type="ECO:0000313" key="2">
    <source>
        <dbReference type="EMBL" id="MCQ8185975.1"/>
    </source>
</evidence>
<comment type="caution">
    <text evidence="2">The sequence shown here is derived from an EMBL/GenBank/DDBJ whole genome shotgun (WGS) entry which is preliminary data.</text>
</comment>
<accession>A0A9X2LA77</accession>
<evidence type="ECO:0000256" key="1">
    <source>
        <dbReference type="ARBA" id="ARBA00007381"/>
    </source>
</evidence>
<organism evidence="2 3">
    <name type="scientific">Parvularcula maris</name>
    <dbReference type="NCBI Taxonomy" id="2965077"/>
    <lineage>
        <taxon>Bacteria</taxon>
        <taxon>Pseudomonadati</taxon>
        <taxon>Pseudomonadota</taxon>
        <taxon>Alphaproteobacteria</taxon>
        <taxon>Parvularculales</taxon>
        <taxon>Parvularculaceae</taxon>
        <taxon>Parvularcula</taxon>
    </lineage>
</organism>
<dbReference type="InterPro" id="IPR018181">
    <property type="entry name" value="Heat_shock_70_CS"/>
</dbReference>
<dbReference type="PROSITE" id="PS00329">
    <property type="entry name" value="HSP70_2"/>
    <property type="match status" value="1"/>
</dbReference>
<dbReference type="EMBL" id="JANIBC010000010">
    <property type="protein sequence ID" value="MCQ8185975.1"/>
    <property type="molecule type" value="Genomic_DNA"/>
</dbReference>
<dbReference type="InterPro" id="IPR043129">
    <property type="entry name" value="ATPase_NBD"/>
</dbReference>
<dbReference type="Gene3D" id="3.30.420.40">
    <property type="match status" value="2"/>
</dbReference>
<dbReference type="SUPFAM" id="SSF53067">
    <property type="entry name" value="Actin-like ATPase domain"/>
    <property type="match status" value="1"/>
</dbReference>
<proteinExistence type="inferred from homology"/>
<reference evidence="2" key="1">
    <citation type="submission" date="2022-07" db="EMBL/GenBank/DDBJ databases">
        <title>Parvularcula maris sp. nov., an algicidal bacterium isolated from seawater.</title>
        <authorList>
            <person name="Li F."/>
        </authorList>
    </citation>
    <scope>NUCLEOTIDE SEQUENCE</scope>
    <source>
        <strain evidence="2">BGMRC 0090</strain>
    </source>
</reference>
<sequence>MANHFLGFDLGHADTAIALVSGDTRDRFAAPANIEIHGQVIQPTALIRQKGQAGEELIVGTRAIREAAKSEGGSERAALKAAFKARPAKLGEARRDISGFFAACLEGTNFDPVPPEGWAGVEIAVGCPSSWSADEDIQQYQELLIEGIAQTPMKDARVRVVPESRAALLQAIDSPNSPLTAKARDENILVIDIGSSTLDFSLIAPERKAAPLLDAGLDLGASFFDRQVLEANLEREDAARRFLQHNPHYRDLWLYYARRTKEQYFLDAPTDPEDRVSGAPLQPYFTGGRRRSLEITTSGAEMERFEVAPYDRELHPSAELNLDPLMLEGKSWTALYEESLRALKAAIERRGTGYGQVLLAGGASRMPFTKELAERVFGTGGEVLRDPEPSHLVSRGLARWGRKRHDVERFSKEATILMHERLPSLVEGEFPALKASLAAGMADLVFDRFVVPVVEDWKDGAFKTGQDVRREIERNYRAWLPSAEAESFFIERINGWWRDHVKHALDEELDGLHTQYGISRDIQLQFDRAIEPGVFGFKAEAIELPFETIIQIIIVTLAYVVTLSIDAALGGIPFLTGGLTAAVFLGGRFTRRWIASLDVPAFARRLPDRLPGKDKLFSGQIKAKVEKALSSSLDKAEESILAQVEEAVAASVQNQTRRAQLLLMGSDGAGVRKGGGR</sequence>
<name>A0A9X2LA77_9PROT</name>
<dbReference type="CDD" id="cd10170">
    <property type="entry name" value="ASKHA_NBD_HSP70"/>
    <property type="match status" value="1"/>
</dbReference>
<dbReference type="Proteomes" id="UP001142610">
    <property type="component" value="Unassembled WGS sequence"/>
</dbReference>
<dbReference type="RefSeq" id="WP_256619872.1">
    <property type="nucleotide sequence ID" value="NZ_JANIBC010000010.1"/>
</dbReference>
<evidence type="ECO:0000313" key="3">
    <source>
        <dbReference type="Proteomes" id="UP001142610"/>
    </source>
</evidence>